<dbReference type="InterPro" id="IPR036734">
    <property type="entry name" value="Neur_chan_lig-bd_sf"/>
</dbReference>
<keyword evidence="4 10" id="KW-0547">Nucleotide-binding</keyword>
<feature type="binding site" evidence="10">
    <location>
        <begin position="551"/>
        <end position="558"/>
    </location>
    <ligand>
        <name>ATP</name>
        <dbReference type="ChEBI" id="CHEBI:30616"/>
    </ligand>
</feature>
<dbReference type="InterPro" id="IPR018000">
    <property type="entry name" value="Neurotransmitter_ion_chnl_CS"/>
</dbReference>
<comment type="subcellular location">
    <subcellularLocation>
        <location evidence="2">Cytoplasm</location>
        <location evidence="2">Cytoskeleton</location>
    </subcellularLocation>
    <subcellularLocation>
        <location evidence="1">Membrane</location>
        <topology evidence="1">Multi-pass membrane protein</topology>
    </subcellularLocation>
</comment>
<dbReference type="CDD" id="cd18987">
    <property type="entry name" value="LGIC_ECD_anion"/>
    <property type="match status" value="1"/>
</dbReference>
<dbReference type="InterPro" id="IPR027640">
    <property type="entry name" value="Kinesin-like_fam"/>
</dbReference>
<dbReference type="Gene3D" id="1.20.58.390">
    <property type="entry name" value="Neurotransmitter-gated ion-channel transmembrane domain"/>
    <property type="match status" value="1"/>
</dbReference>
<evidence type="ECO:0000259" key="15">
    <source>
        <dbReference type="PROSITE" id="PS50067"/>
    </source>
</evidence>
<evidence type="ECO:0000256" key="1">
    <source>
        <dbReference type="ARBA" id="ARBA00004141"/>
    </source>
</evidence>
<evidence type="ECO:0000256" key="2">
    <source>
        <dbReference type="ARBA" id="ARBA00004245"/>
    </source>
</evidence>
<evidence type="ECO:0000256" key="4">
    <source>
        <dbReference type="ARBA" id="ARBA00022741"/>
    </source>
</evidence>
<feature type="domain" description="Kinesin motor" evidence="15">
    <location>
        <begin position="452"/>
        <end position="795"/>
    </location>
</feature>
<reference evidence="17" key="1">
    <citation type="submission" date="2025-08" db="UniProtKB">
        <authorList>
            <consortium name="RefSeq"/>
        </authorList>
    </citation>
    <scope>IDENTIFICATION</scope>
    <source>
        <tissue evidence="17">Whole body</tissue>
    </source>
</reference>
<keyword evidence="7 13" id="KW-0472">Membrane</keyword>
<keyword evidence="6 11" id="KW-0175">Coiled coil</keyword>
<keyword evidence="3" id="KW-0493">Microtubule</keyword>
<feature type="transmembrane region" description="Helical" evidence="13">
    <location>
        <begin position="329"/>
        <end position="352"/>
    </location>
</feature>
<dbReference type="InterPro" id="IPR001752">
    <property type="entry name" value="Kinesin_motor_dom"/>
</dbReference>
<feature type="region of interest" description="Disordered" evidence="12">
    <location>
        <begin position="829"/>
        <end position="852"/>
    </location>
</feature>
<feature type="chain" id="PRO_5047044090" evidence="14">
    <location>
        <begin position="24"/>
        <end position="1209"/>
    </location>
</feature>
<dbReference type="InterPro" id="IPR027417">
    <property type="entry name" value="P-loop_NTPase"/>
</dbReference>
<evidence type="ECO:0000256" key="13">
    <source>
        <dbReference type="SAM" id="Phobius"/>
    </source>
</evidence>
<evidence type="ECO:0000256" key="10">
    <source>
        <dbReference type="PROSITE-ProRule" id="PRU00283"/>
    </source>
</evidence>
<evidence type="ECO:0000256" key="14">
    <source>
        <dbReference type="SAM" id="SignalP"/>
    </source>
</evidence>
<keyword evidence="8 10" id="KW-0505">Motor protein</keyword>
<feature type="region of interest" description="Disordered" evidence="12">
    <location>
        <begin position="443"/>
        <end position="464"/>
    </location>
</feature>
<evidence type="ECO:0000256" key="3">
    <source>
        <dbReference type="ARBA" id="ARBA00022701"/>
    </source>
</evidence>
<dbReference type="Proteomes" id="UP000694924">
    <property type="component" value="Unplaced"/>
</dbReference>
<dbReference type="SUPFAM" id="SSF90112">
    <property type="entry name" value="Neurotransmitter-gated ion-channel transmembrane pore"/>
    <property type="match status" value="1"/>
</dbReference>
<name>A0ABM1I704_POLDO</name>
<feature type="region of interest" description="Disordered" evidence="12">
    <location>
        <begin position="1108"/>
        <end position="1140"/>
    </location>
</feature>
<dbReference type="PROSITE" id="PS00411">
    <property type="entry name" value="KINESIN_MOTOR_1"/>
    <property type="match status" value="1"/>
</dbReference>
<feature type="compositionally biased region" description="Polar residues" evidence="12">
    <location>
        <begin position="1108"/>
        <end position="1123"/>
    </location>
</feature>
<dbReference type="Pfam" id="PF02932">
    <property type="entry name" value="Neur_chan_memb"/>
    <property type="match status" value="1"/>
</dbReference>
<dbReference type="InterPro" id="IPR006029">
    <property type="entry name" value="Neurotrans-gated_channel_TM"/>
</dbReference>
<dbReference type="InterPro" id="IPR036719">
    <property type="entry name" value="Neuro-gated_channel_TM_sf"/>
</dbReference>
<evidence type="ECO:0000256" key="8">
    <source>
        <dbReference type="ARBA" id="ARBA00023175"/>
    </source>
</evidence>
<dbReference type="Pfam" id="PF00225">
    <property type="entry name" value="Kinesin"/>
    <property type="match status" value="1"/>
</dbReference>
<dbReference type="SUPFAM" id="SSF52540">
    <property type="entry name" value="P-loop containing nucleoside triphosphate hydrolases"/>
    <property type="match status" value="1"/>
</dbReference>
<feature type="region of interest" description="Disordered" evidence="12">
    <location>
        <begin position="1155"/>
        <end position="1209"/>
    </location>
</feature>
<accession>A0ABM1I704</accession>
<feature type="transmembrane region" description="Helical" evidence="13">
    <location>
        <begin position="271"/>
        <end position="290"/>
    </location>
</feature>
<keyword evidence="13" id="KW-0812">Transmembrane</keyword>
<dbReference type="InterPro" id="IPR006202">
    <property type="entry name" value="Neur_chan_lig-bd"/>
</dbReference>
<dbReference type="PROSITE" id="PS00236">
    <property type="entry name" value="NEUROTR_ION_CHANNEL"/>
    <property type="match status" value="1"/>
</dbReference>
<dbReference type="PRINTS" id="PR00380">
    <property type="entry name" value="KINESINHEAVY"/>
</dbReference>
<keyword evidence="9" id="KW-0206">Cytoskeleton</keyword>
<evidence type="ECO:0000256" key="6">
    <source>
        <dbReference type="ARBA" id="ARBA00023054"/>
    </source>
</evidence>
<dbReference type="RefSeq" id="XP_015175991.1">
    <property type="nucleotide sequence ID" value="XM_015320505.1"/>
</dbReference>
<dbReference type="SUPFAM" id="SSF63712">
    <property type="entry name" value="Nicotinic receptor ligand binding domain-like"/>
    <property type="match status" value="1"/>
</dbReference>
<dbReference type="SMART" id="SM00129">
    <property type="entry name" value="KISc"/>
    <property type="match status" value="1"/>
</dbReference>
<feature type="signal peptide" evidence="14">
    <location>
        <begin position="1"/>
        <end position="23"/>
    </location>
</feature>
<feature type="coiled-coil region" evidence="11">
    <location>
        <begin position="964"/>
        <end position="1010"/>
    </location>
</feature>
<dbReference type="Pfam" id="PF02931">
    <property type="entry name" value="Neur_chan_LBD"/>
    <property type="match status" value="1"/>
</dbReference>
<evidence type="ECO:0000313" key="17">
    <source>
        <dbReference type="RefSeq" id="XP_015175991.1"/>
    </source>
</evidence>
<keyword evidence="13" id="KW-1133">Transmembrane helix</keyword>
<dbReference type="CDD" id="cd19049">
    <property type="entry name" value="LGIC_TM_anion"/>
    <property type="match status" value="1"/>
</dbReference>
<comment type="similarity">
    <text evidence="10">Belongs to the TRAFAC class myosin-kinesin ATPase superfamily. Kinesin family.</text>
</comment>
<dbReference type="PANTHER" id="PTHR47968">
    <property type="entry name" value="CENTROMERE PROTEIN E"/>
    <property type="match status" value="1"/>
</dbReference>
<gene>
    <name evidence="17" type="primary">LOC107066160</name>
</gene>
<dbReference type="Gene3D" id="2.70.170.10">
    <property type="entry name" value="Neurotransmitter-gated ion-channel ligand-binding domain"/>
    <property type="match status" value="1"/>
</dbReference>
<keyword evidence="5 10" id="KW-0067">ATP-binding</keyword>
<evidence type="ECO:0000256" key="9">
    <source>
        <dbReference type="ARBA" id="ARBA00023212"/>
    </source>
</evidence>
<evidence type="ECO:0000313" key="16">
    <source>
        <dbReference type="Proteomes" id="UP000694924"/>
    </source>
</evidence>
<evidence type="ECO:0000256" key="7">
    <source>
        <dbReference type="ARBA" id="ARBA00023136"/>
    </source>
</evidence>
<dbReference type="InterPro" id="IPR038050">
    <property type="entry name" value="Neuro_actylchol_rec"/>
</dbReference>
<sequence length="1209" mass="138109">MTLGGRVFLFFFFFYTLPNLSFAKPADIEGICPTMKVAGSVTQTELLQELTHDCRYDKMARPPGLINASDPVKVYTRVYIYILRSNMAKTLQFGVNMMLQFRYEDQRLEFSDLAPNLTQIYGGKVAHDLIWTPSVYVANERSSASVGNSVKDLLISINPAGMVILNTRMEAILNCGLRLEKFPFDVQECPLAFESWTYNVQDMELVWDQEPIVLADELHLTEYKLVEKWVNHSHVSYTTAQQHYGHFAGNFSSITITFKLAREMGFFMMDYYIPSILIVVISWVSFWLHMDAGPPRIVLGTNTILTFMTLASKVENSLPKVSYIKASEIWFLGCTIFLFAAMVEFAFVNTIYRRKKNVPLKKVNSKYILKSTLTPKLARKQFQKNTTSLERSRSWSSLDNGNINEQDYSSQNYLTVHSFPSTINIPSVKIEEDKDQECSVGSIMTIDSTPPPPQPPPTTKPFSRRPTLSQLHNFTTMTPQEIAQWIDRRSRIMVMLEEVIGEKSKRSFPRQYLFDVVFGEDATQEAVYESTTKNLVQDVLNGYNATVFAYGATGAGKTHTMVGTSSEPGIMVRALNDIFLTTRQLSNNVEFTVTMSYVEIYNENIRDLLNPSTGYLELREDSRGRNVQVSGLTEVSTNSTEEVMQLLHKGNKARMVEPTAANETSSRSHALLSVTVRQSSYSDSEQRHRTKVKQGRLFMIDLAGSERAKQTQNKGKRLQEGGHINRSLLALSNCIKALSGGARFVNYRDSKLTRLLKEALGGNCRTVMIAHVSPASIHRDESKNTLNYADRANKISNKVEKNVLDVSYLHVAQYRDIISDLKSEISRLRNKMKEDRPSDRYDEKQQDGHGSDFRTLREKIVSAFKEQMRLRRKLMELDSHLLGLNIAAEQQHSIISQWESRNNRVYGSSRDSVHRRPGTDYQVEEVDDIDLLEDTDLEDDSLVQQAWAELTEIAKEQERYVEMRAATEKELESCRKRSVALEDELPSRINSDEERELLALMLKVHELEADKMMLQSERLVKQHELRRRELLLLRYDRQRQISDEIITRQRRIMEDGRLTLPPDLQNLYLLYQQEIQTATYVDSNLADLTCSSVAFGAKLPPISSSLSYDTFNNDSRIPSSSTDSDWDQSPLPPIQEPPDVERVMGPVVQPLISPSVLFPPIPSSNTTRNPIRKLRRISSDDSMDSVRYSQSSNNRYNALKRTNEREKPS</sequence>
<evidence type="ECO:0000256" key="11">
    <source>
        <dbReference type="SAM" id="Coils"/>
    </source>
</evidence>
<feature type="compositionally biased region" description="Polar residues" evidence="12">
    <location>
        <begin position="1187"/>
        <end position="1196"/>
    </location>
</feature>
<dbReference type="InterPro" id="IPR019821">
    <property type="entry name" value="Kinesin_motor_CS"/>
</dbReference>
<protein>
    <submittedName>
        <fullName evidence="17">Kinesin-like protein KIF19</fullName>
    </submittedName>
</protein>
<dbReference type="GeneID" id="107066160"/>
<keyword evidence="9" id="KW-0963">Cytoplasm</keyword>
<dbReference type="PROSITE" id="PS50067">
    <property type="entry name" value="KINESIN_MOTOR_2"/>
    <property type="match status" value="1"/>
</dbReference>
<feature type="compositionally biased region" description="Pro residues" evidence="12">
    <location>
        <begin position="449"/>
        <end position="459"/>
    </location>
</feature>
<dbReference type="InterPro" id="IPR036961">
    <property type="entry name" value="Kinesin_motor_dom_sf"/>
</dbReference>
<dbReference type="PANTHER" id="PTHR47968:SF13">
    <property type="entry name" value="KINESIN-LIKE PROTEIN KIF19 ISOFORM X1"/>
    <property type="match status" value="1"/>
</dbReference>
<keyword evidence="16" id="KW-1185">Reference proteome</keyword>
<evidence type="ECO:0000256" key="12">
    <source>
        <dbReference type="SAM" id="MobiDB-lite"/>
    </source>
</evidence>
<keyword evidence="14" id="KW-0732">Signal</keyword>
<organism evidence="16 17">
    <name type="scientific">Polistes dominula</name>
    <name type="common">European paper wasp</name>
    <name type="synonym">Vespa dominula</name>
    <dbReference type="NCBI Taxonomy" id="743375"/>
    <lineage>
        <taxon>Eukaryota</taxon>
        <taxon>Metazoa</taxon>
        <taxon>Ecdysozoa</taxon>
        <taxon>Arthropoda</taxon>
        <taxon>Hexapoda</taxon>
        <taxon>Insecta</taxon>
        <taxon>Pterygota</taxon>
        <taxon>Neoptera</taxon>
        <taxon>Endopterygota</taxon>
        <taxon>Hymenoptera</taxon>
        <taxon>Apocrita</taxon>
        <taxon>Aculeata</taxon>
        <taxon>Vespoidea</taxon>
        <taxon>Vespidae</taxon>
        <taxon>Polistinae</taxon>
        <taxon>Polistini</taxon>
        <taxon>Polistes</taxon>
    </lineage>
</organism>
<evidence type="ECO:0000256" key="5">
    <source>
        <dbReference type="ARBA" id="ARBA00022840"/>
    </source>
</evidence>
<dbReference type="Gene3D" id="3.40.850.10">
    <property type="entry name" value="Kinesin motor domain"/>
    <property type="match status" value="1"/>
</dbReference>
<proteinExistence type="inferred from homology"/>